<dbReference type="Pfam" id="PF21078">
    <property type="entry name" value="GDH_HM3"/>
    <property type="match status" value="1"/>
</dbReference>
<evidence type="ECO:0000256" key="1">
    <source>
        <dbReference type="ARBA" id="ARBA00023002"/>
    </source>
</evidence>
<feature type="domain" description="NAD-glutamate dehydrogenase N-terminal ACT1" evidence="5">
    <location>
        <begin position="62"/>
        <end position="195"/>
    </location>
</feature>
<dbReference type="InterPro" id="IPR049062">
    <property type="entry name" value="NAD_Glu_DH_ACT2"/>
</dbReference>
<dbReference type="Pfam" id="PF21073">
    <property type="entry name" value="GDH_HM1"/>
    <property type="match status" value="1"/>
</dbReference>
<accession>A0A853J9X4</accession>
<feature type="region of interest" description="Disordered" evidence="2">
    <location>
        <begin position="1"/>
        <end position="37"/>
    </location>
</feature>
<dbReference type="EMBL" id="JACCKA010000044">
    <property type="protein sequence ID" value="NZA25963.1"/>
    <property type="molecule type" value="Genomic_DNA"/>
</dbReference>
<dbReference type="Proteomes" id="UP000578091">
    <property type="component" value="Unassembled WGS sequence"/>
</dbReference>
<dbReference type="InterPro" id="IPR048381">
    <property type="entry name" value="GDH_C"/>
</dbReference>
<evidence type="ECO:0000259" key="5">
    <source>
        <dbReference type="Pfam" id="PF21075"/>
    </source>
</evidence>
<dbReference type="RefSeq" id="WP_180677760.1">
    <property type="nucleotide sequence ID" value="NZ_JACCKA010000044.1"/>
</dbReference>
<dbReference type="InterPro" id="IPR024727">
    <property type="entry name" value="NAD_Glu_DH_N_ACT1"/>
</dbReference>
<name>A0A853J9X4_9GAMM</name>
<dbReference type="PANTHER" id="PTHR43403:SF1">
    <property type="entry name" value="NAD-SPECIFIC GLUTAMATE DEHYDROGENASE"/>
    <property type="match status" value="1"/>
</dbReference>
<dbReference type="InterPro" id="IPR036291">
    <property type="entry name" value="NAD(P)-bd_dom_sf"/>
</dbReference>
<dbReference type="SUPFAM" id="SSF53223">
    <property type="entry name" value="Aminoacid dehydrogenase-like, N-terminal domain"/>
    <property type="match status" value="1"/>
</dbReference>
<sequence>MSKSGKNASSSRKSGASVKAAKGPGRKPGESRPARRSSLLEPVFDAIRKRVGNERRADADAFAAAFYRRMTADELPLHSAEAWAALAHGFLDFARRRKPGAASVRLFNPNSAEHGWDSPHTVLQIVNDDMPFLVDSVTMALTELGIGVHVLGHPIIAFRRDRKGHALAVGEGEAESLMHLEIDRQAPEGLADVERRIVQVLRDVRTIVDDWSTMREKMLQTAADLAQRELPVSDGERREAQEFLHWAASDHFTFLGYREYKVRKQRGEDVLCAIDGTGLGLLRHGDSGRPRALSSLGAQAARQGGVIDPLILTKTNSRATVHRPGYMDYIGVLGFDADGRPVAEQRFIGLYTSSAYNRRPWEIPLVRDRFEHVMSASGLRQTGHSGKALKHILETLPRDELFQSSAEELQALGAGILQLQERSRSRLFLRRDRYGRFYSILAYIPRDRFNTEVRLRIEGMLKEALEADRVDTSVQLGESPLAQLHLIVRPRSGLAGDIDQDELGAALAEIVRNWQDDLRDELVERHGEADGLRLATRYGRALTANYIEQATPAVAAADVAQLAALEGPEDLRLCLYCAPNSAAGEGPLRLKLFRQKRDIPLSDVLPMMENMGLRVISEHPYRIEVDGQALYIQDFEVEGGGADIAVERVGADFEEAFAQLWRGGAENDGFNRLILGAGLTWRQVSMLRAYCKYLLQTEAPFSQAYVEETLARYPLLARLLVELFEARFNPIGDGGDARAADEDASRLAEEFQALAGDDAAAASTLAAMVQARGGGRERRYQAIREALKSLLDRVSSLDEDRILRNFMGVIDATLRTSFYQRAATGWKDYVAYKLDSARVPDLPRPRPYREIFVYGPHVEGVHLRFGPVARGGLRWSDRREDFRTEVLGLVKAQMVKNTVIVPVGAKGGFFVKRPPPGGDRDAVLAEGIACYRRFIHGLLDVTDNIVDGGIVPPVDVVRHDEADPYMVVAADKGTATFSDIANGISAEHGFWLGDAFASGGSVGYDHKGMGITAKGAWESVKRHFRALGHDCQGEDFTVAGIGDMSGDVFGNGMLLSRHIRLVAAFDHRHIFIDPAPDAAASYRERKRMFGLARSSWEDYDRGLISAGGGIWPRSAKSIPLSKAARDALGIDADVDSMSPAELMKAILKAPVDLLWNGGIGTYVKASSESHAEVGDRANNTLRVDGCELRCRVVGEGGNLGLTQRGRIEAAQAGVLLNTDFIDNSAGVDTSDHEVNIKILLNAQVQARKLSMAARNKLLADMTGEVESLVLFDNVRQNQALSLMERMSVSRLGSKQHFIRTLEAQGLLDRQIEFLPSDAEISARKARGQGLTRPELAVLLSYAKLVAYQQMLDSDIPEDPYLSKELQRYFPAPLQKKYAAAMEKHRLKREIIATAVTNATINRMGATFLLRMQEDTGRTPAEVAKAYTISRETLNARALWAQIDGLDGKLPEAVQIDALQEIWNLQRAFVRWLLNRPGEIPAITRAVERYTEAFNEIRGADAILPDSQRPAFESARQGWQERGMSPELAEDLAELPYLGPVFDIIELARARRLKPVDVARVHFRVGDALHLPWLFAQIDALEVQGRWHAVARGVLRDDLLAQQTLLAGQALSMAGRDPDAKVRAWIERDDPTLRFALAMLEEMFAQKSIDYPTASVAVSRLAQLAAGS</sequence>
<feature type="compositionally biased region" description="Polar residues" evidence="2">
    <location>
        <begin position="1"/>
        <end position="14"/>
    </location>
</feature>
<dbReference type="Pfam" id="PF21079">
    <property type="entry name" value="GDH_HM2"/>
    <property type="match status" value="1"/>
</dbReference>
<organism evidence="8 9">
    <name type="scientific">Luteimonas salinisoli</name>
    <dbReference type="NCBI Taxonomy" id="2752307"/>
    <lineage>
        <taxon>Bacteria</taxon>
        <taxon>Pseudomonadati</taxon>
        <taxon>Pseudomonadota</taxon>
        <taxon>Gammaproteobacteria</taxon>
        <taxon>Lysobacterales</taxon>
        <taxon>Lysobacteraceae</taxon>
        <taxon>Luteimonas</taxon>
    </lineage>
</organism>
<dbReference type="InterPro" id="IPR028971">
    <property type="entry name" value="NAD-GDH_cat"/>
</dbReference>
<feature type="domain" description="NAD-glutamate dehydrogenase ACT3" evidence="7">
    <location>
        <begin position="573"/>
        <end position="644"/>
    </location>
</feature>
<dbReference type="InterPro" id="IPR046346">
    <property type="entry name" value="Aminoacid_DH-like_N_sf"/>
</dbReference>
<dbReference type="InterPro" id="IPR007780">
    <property type="entry name" value="NAD_Glu_DH_bac"/>
</dbReference>
<dbReference type="Pfam" id="PF21076">
    <property type="entry name" value="GDH_ACT2"/>
    <property type="match status" value="1"/>
</dbReference>
<keyword evidence="9" id="KW-1185">Reference proteome</keyword>
<evidence type="ECO:0000259" key="6">
    <source>
        <dbReference type="Pfam" id="PF21076"/>
    </source>
</evidence>
<dbReference type="GO" id="GO:0004352">
    <property type="term" value="F:glutamate dehydrogenase (NAD+) activity"/>
    <property type="evidence" value="ECO:0007669"/>
    <property type="project" value="InterPro"/>
</dbReference>
<feature type="domain" description="NAD-glutamate dehydrogenase ACT2" evidence="6">
    <location>
        <begin position="426"/>
        <end position="515"/>
    </location>
</feature>
<dbReference type="InterPro" id="IPR049058">
    <property type="entry name" value="NAD_Glu_DH_HM2"/>
</dbReference>
<dbReference type="SUPFAM" id="SSF51735">
    <property type="entry name" value="NAD(P)-binding Rossmann-fold domains"/>
    <property type="match status" value="1"/>
</dbReference>
<keyword evidence="1" id="KW-0560">Oxidoreductase</keyword>
<dbReference type="PANTHER" id="PTHR43403">
    <property type="entry name" value="NAD-SPECIFIC GLUTAMATE DEHYDROGENASE"/>
    <property type="match status" value="1"/>
</dbReference>
<gene>
    <name evidence="8" type="ORF">H0E84_06160</name>
</gene>
<dbReference type="Pfam" id="PF05088">
    <property type="entry name" value="Bac_GDH_CD"/>
    <property type="match status" value="1"/>
</dbReference>
<dbReference type="PIRSF" id="PIRSF036761">
    <property type="entry name" value="GDH_Mll4104"/>
    <property type="match status" value="1"/>
</dbReference>
<evidence type="ECO:0000259" key="4">
    <source>
        <dbReference type="Pfam" id="PF21074"/>
    </source>
</evidence>
<proteinExistence type="predicted"/>
<comment type="caution">
    <text evidence="8">The sequence shown here is derived from an EMBL/GenBank/DDBJ whole genome shotgun (WGS) entry which is preliminary data.</text>
</comment>
<evidence type="ECO:0000313" key="8">
    <source>
        <dbReference type="EMBL" id="NZA25963.1"/>
    </source>
</evidence>
<evidence type="ECO:0000259" key="3">
    <source>
        <dbReference type="Pfam" id="PF05088"/>
    </source>
</evidence>
<dbReference type="Pfam" id="PF21074">
    <property type="entry name" value="GDH_C"/>
    <property type="match status" value="1"/>
</dbReference>
<evidence type="ECO:0000259" key="7">
    <source>
        <dbReference type="Pfam" id="PF21077"/>
    </source>
</evidence>
<dbReference type="InterPro" id="IPR049056">
    <property type="entry name" value="NAD_Glu_DH_HM3"/>
</dbReference>
<evidence type="ECO:0000313" key="9">
    <source>
        <dbReference type="Proteomes" id="UP000578091"/>
    </source>
</evidence>
<dbReference type="InterPro" id="IPR049059">
    <property type="entry name" value="NAD_Glu_DH_HM1"/>
</dbReference>
<dbReference type="Pfam" id="PF21075">
    <property type="entry name" value="GDH_ACT1"/>
    <property type="match status" value="1"/>
</dbReference>
<protein>
    <submittedName>
        <fullName evidence="8">NAD-glutamate dehydrogenase</fullName>
    </submittedName>
</protein>
<dbReference type="Pfam" id="PF21077">
    <property type="entry name" value="GDH_ACT3"/>
    <property type="match status" value="1"/>
</dbReference>
<evidence type="ECO:0000256" key="2">
    <source>
        <dbReference type="SAM" id="MobiDB-lite"/>
    </source>
</evidence>
<feature type="domain" description="NAD-specific glutamate dehydrogenase C-terminal" evidence="4">
    <location>
        <begin position="1327"/>
        <end position="1661"/>
    </location>
</feature>
<dbReference type="GO" id="GO:0004069">
    <property type="term" value="F:L-aspartate:2-oxoglutarate aminotransferase activity"/>
    <property type="evidence" value="ECO:0007669"/>
    <property type="project" value="InterPro"/>
</dbReference>
<dbReference type="InterPro" id="IPR049064">
    <property type="entry name" value="NAD_Glu_DH_ACT3"/>
</dbReference>
<dbReference type="GO" id="GO:0006538">
    <property type="term" value="P:L-glutamate catabolic process"/>
    <property type="evidence" value="ECO:0007669"/>
    <property type="project" value="InterPro"/>
</dbReference>
<feature type="domain" description="NAD-glutamate dehydrogenase catalytic" evidence="3">
    <location>
        <begin position="787"/>
        <end position="1282"/>
    </location>
</feature>
<reference evidence="8 9" key="1">
    <citation type="submission" date="2020-07" db="EMBL/GenBank/DDBJ databases">
        <title>Luteimonas sp. SJ-92.</title>
        <authorList>
            <person name="Huang X.-X."/>
            <person name="Xu L."/>
            <person name="Sun J.-Q."/>
        </authorList>
    </citation>
    <scope>NUCLEOTIDE SEQUENCE [LARGE SCALE GENOMIC DNA]</scope>
    <source>
        <strain evidence="8 9">SJ-92</strain>
    </source>
</reference>
<dbReference type="Gene3D" id="3.40.50.720">
    <property type="entry name" value="NAD(P)-binding Rossmann-like Domain"/>
    <property type="match status" value="1"/>
</dbReference>